<protein>
    <submittedName>
        <fullName evidence="9">TolC family protein</fullName>
    </submittedName>
</protein>
<comment type="subcellular location">
    <subcellularLocation>
        <location evidence="1">Cell outer membrane</location>
    </subcellularLocation>
</comment>
<dbReference type="AlphaFoldDB" id="A0AAW9SKR3"/>
<keyword evidence="7" id="KW-0998">Cell outer membrane</keyword>
<gene>
    <name evidence="9" type="ORF">AAG747_25665</name>
</gene>
<keyword evidence="4" id="KW-1134">Transmembrane beta strand</keyword>
<evidence type="ECO:0000256" key="1">
    <source>
        <dbReference type="ARBA" id="ARBA00004442"/>
    </source>
</evidence>
<feature type="coiled-coil region" evidence="8">
    <location>
        <begin position="410"/>
        <end position="437"/>
    </location>
</feature>
<accession>A0AAW9SKR3</accession>
<organism evidence="9 10">
    <name type="scientific">Rapidithrix thailandica</name>
    <dbReference type="NCBI Taxonomy" id="413964"/>
    <lineage>
        <taxon>Bacteria</taxon>
        <taxon>Pseudomonadati</taxon>
        <taxon>Bacteroidota</taxon>
        <taxon>Cytophagia</taxon>
        <taxon>Cytophagales</taxon>
        <taxon>Flammeovirgaceae</taxon>
        <taxon>Rapidithrix</taxon>
    </lineage>
</organism>
<evidence type="ECO:0000313" key="10">
    <source>
        <dbReference type="Proteomes" id="UP001403385"/>
    </source>
</evidence>
<dbReference type="Proteomes" id="UP001403385">
    <property type="component" value="Unassembled WGS sequence"/>
</dbReference>
<evidence type="ECO:0000256" key="4">
    <source>
        <dbReference type="ARBA" id="ARBA00022452"/>
    </source>
</evidence>
<evidence type="ECO:0000256" key="6">
    <source>
        <dbReference type="ARBA" id="ARBA00023136"/>
    </source>
</evidence>
<dbReference type="PROSITE" id="PS51257">
    <property type="entry name" value="PROKAR_LIPOPROTEIN"/>
    <property type="match status" value="1"/>
</dbReference>
<dbReference type="Gene3D" id="1.20.1600.10">
    <property type="entry name" value="Outer membrane efflux proteins (OEP)"/>
    <property type="match status" value="1"/>
</dbReference>
<keyword evidence="3" id="KW-0813">Transport</keyword>
<comment type="similarity">
    <text evidence="2">Belongs to the outer membrane factor (OMF) (TC 1.B.17) family.</text>
</comment>
<keyword evidence="5" id="KW-0812">Transmembrane</keyword>
<dbReference type="InterPro" id="IPR051906">
    <property type="entry name" value="TolC-like"/>
</dbReference>
<evidence type="ECO:0000313" key="9">
    <source>
        <dbReference type="EMBL" id="MEN7551331.1"/>
    </source>
</evidence>
<dbReference type="PANTHER" id="PTHR30026:SF20">
    <property type="entry name" value="OUTER MEMBRANE PROTEIN TOLC"/>
    <property type="match status" value="1"/>
</dbReference>
<keyword evidence="8" id="KW-0175">Coiled coil</keyword>
<dbReference type="GO" id="GO:0015288">
    <property type="term" value="F:porin activity"/>
    <property type="evidence" value="ECO:0007669"/>
    <property type="project" value="TreeGrafter"/>
</dbReference>
<evidence type="ECO:0000256" key="5">
    <source>
        <dbReference type="ARBA" id="ARBA00022692"/>
    </source>
</evidence>
<comment type="caution">
    <text evidence="9">The sequence shown here is derived from an EMBL/GenBank/DDBJ whole genome shotgun (WGS) entry which is preliminary data.</text>
</comment>
<keyword evidence="10" id="KW-1185">Reference proteome</keyword>
<dbReference type="GO" id="GO:1990281">
    <property type="term" value="C:efflux pump complex"/>
    <property type="evidence" value="ECO:0007669"/>
    <property type="project" value="TreeGrafter"/>
</dbReference>
<evidence type="ECO:0000256" key="3">
    <source>
        <dbReference type="ARBA" id="ARBA00022448"/>
    </source>
</evidence>
<sequence>MLRHQLTWLIFMISCFTNPLTAQDEKHWSIERCIQYAMDNNLEVKMSRLSVNQSQEAIKYSRHQRLPSVGASASYNWGWGRNIDPFTNVPVTEGTRTSSFGISANMVLFNGNKINSSVKQSHIDLQASQYDVQKSENDLKLFLVSDYLQILIDRENLENAKRTVETTQSQLERTEKLVQAGALPEADLYDLRSQLATNELQMVNAENKLSLSYLNLKQRLQLTEQQEFEVIIPEIPEPDASLMVQNIEEVYHTALSLQPEIKSADLKVQSAELSVQISKADYYPTLSLQGGLSSSYSSALKQVPDGFETLPEPMSMPVGFVDPSYTGGAVWPVIREVNEVSVYRDADFFTQLDKAFRQYVGLNLSIPIYQKNQVNYSVARSKVQYETAKLNSQIERNTLRKNIEQAYYNARAAAKTYASNKRQLEALQEQFRVTEQRYKSGMDNVTDYIISQNQLNNAQSDLIWSKYDFMFKLKVMDFYLGKEITF</sequence>
<dbReference type="InterPro" id="IPR003423">
    <property type="entry name" value="OMP_efflux"/>
</dbReference>
<dbReference type="GO" id="GO:0015562">
    <property type="term" value="F:efflux transmembrane transporter activity"/>
    <property type="evidence" value="ECO:0007669"/>
    <property type="project" value="InterPro"/>
</dbReference>
<dbReference type="Pfam" id="PF02321">
    <property type="entry name" value="OEP"/>
    <property type="match status" value="2"/>
</dbReference>
<reference evidence="9 10" key="1">
    <citation type="submission" date="2024-04" db="EMBL/GenBank/DDBJ databases">
        <title>Novel genus in family Flammeovirgaceae.</title>
        <authorList>
            <person name="Nguyen T.H."/>
            <person name="Vuong T.Q."/>
            <person name="Le H."/>
            <person name="Kim S.-G."/>
        </authorList>
    </citation>
    <scope>NUCLEOTIDE SEQUENCE [LARGE SCALE GENOMIC DNA]</scope>
    <source>
        <strain evidence="9 10">JCM 23209</strain>
    </source>
</reference>
<keyword evidence="6" id="KW-0472">Membrane</keyword>
<name>A0AAW9SKR3_9BACT</name>
<proteinExistence type="inferred from homology"/>
<dbReference type="EMBL" id="JBDKWZ010000021">
    <property type="protein sequence ID" value="MEN7551331.1"/>
    <property type="molecule type" value="Genomic_DNA"/>
</dbReference>
<evidence type="ECO:0000256" key="7">
    <source>
        <dbReference type="ARBA" id="ARBA00023237"/>
    </source>
</evidence>
<dbReference type="SUPFAM" id="SSF56954">
    <property type="entry name" value="Outer membrane efflux proteins (OEP)"/>
    <property type="match status" value="1"/>
</dbReference>
<dbReference type="PANTHER" id="PTHR30026">
    <property type="entry name" value="OUTER MEMBRANE PROTEIN TOLC"/>
    <property type="match status" value="1"/>
</dbReference>
<evidence type="ECO:0000256" key="2">
    <source>
        <dbReference type="ARBA" id="ARBA00007613"/>
    </source>
</evidence>
<evidence type="ECO:0000256" key="8">
    <source>
        <dbReference type="SAM" id="Coils"/>
    </source>
</evidence>
<dbReference type="GO" id="GO:0009279">
    <property type="term" value="C:cell outer membrane"/>
    <property type="evidence" value="ECO:0007669"/>
    <property type="project" value="UniProtKB-SubCell"/>
</dbReference>